<dbReference type="RefSeq" id="WP_272926800.1">
    <property type="nucleotide sequence ID" value="NZ_WXWW01000107.1"/>
</dbReference>
<dbReference type="EMBL" id="WXWW01000107">
    <property type="protein sequence ID" value="NAW64990.1"/>
    <property type="molecule type" value="Genomic_DNA"/>
</dbReference>
<dbReference type="GO" id="GO:0043565">
    <property type="term" value="F:sequence-specific DNA binding"/>
    <property type="evidence" value="ECO:0007669"/>
    <property type="project" value="InterPro"/>
</dbReference>
<dbReference type="Proteomes" id="UP000465712">
    <property type="component" value="Unassembled WGS sequence"/>
</dbReference>
<feature type="non-terminal residue" evidence="2">
    <location>
        <position position="1"/>
    </location>
</feature>
<protein>
    <submittedName>
        <fullName evidence="2">Sigma-54-dependent Fis family transcriptional regulator</fullName>
    </submittedName>
</protein>
<dbReference type="Gene3D" id="1.10.10.60">
    <property type="entry name" value="Homeodomain-like"/>
    <property type="match status" value="1"/>
</dbReference>
<organism evidence="2 3">
    <name type="scientific">Photobacterium halotolerans</name>
    <dbReference type="NCBI Taxonomy" id="265726"/>
    <lineage>
        <taxon>Bacteria</taxon>
        <taxon>Pseudomonadati</taxon>
        <taxon>Pseudomonadota</taxon>
        <taxon>Gammaproteobacteria</taxon>
        <taxon>Vibrionales</taxon>
        <taxon>Vibrionaceae</taxon>
        <taxon>Photobacterium</taxon>
    </lineage>
</organism>
<evidence type="ECO:0000313" key="2">
    <source>
        <dbReference type="EMBL" id="NAW64990.1"/>
    </source>
</evidence>
<name>A0A7X4WCP1_9GAMM</name>
<dbReference type="InterPro" id="IPR009057">
    <property type="entry name" value="Homeodomain-like_sf"/>
</dbReference>
<comment type="caution">
    <text evidence="2">The sequence shown here is derived from an EMBL/GenBank/DDBJ whole genome shotgun (WGS) entry which is preliminary data.</text>
</comment>
<dbReference type="SUPFAM" id="SSF46689">
    <property type="entry name" value="Homeodomain-like"/>
    <property type="match status" value="1"/>
</dbReference>
<proteinExistence type="predicted"/>
<dbReference type="InterPro" id="IPR002197">
    <property type="entry name" value="HTH_Fis"/>
</dbReference>
<feature type="domain" description="DNA binding HTH" evidence="1">
    <location>
        <begin position="9"/>
        <end position="46"/>
    </location>
</feature>
<dbReference type="PRINTS" id="PR01590">
    <property type="entry name" value="HTHFIS"/>
</dbReference>
<dbReference type="Pfam" id="PF02954">
    <property type="entry name" value="HTH_8"/>
    <property type="match status" value="1"/>
</dbReference>
<sequence>QGHIGAKKQAEYQYVLDVLKQHEGNRTLTAKALGVTTRALRYKLAAMREQGIDISQIGSAA</sequence>
<accession>A0A7X4WCP1</accession>
<gene>
    <name evidence="2" type="ORF">CAG72_07150</name>
</gene>
<evidence type="ECO:0000259" key="1">
    <source>
        <dbReference type="Pfam" id="PF02954"/>
    </source>
</evidence>
<dbReference type="AlphaFoldDB" id="A0A7X4WCP1"/>
<evidence type="ECO:0000313" key="3">
    <source>
        <dbReference type="Proteomes" id="UP000465712"/>
    </source>
</evidence>
<reference evidence="2 3" key="1">
    <citation type="submission" date="2017-05" db="EMBL/GenBank/DDBJ databases">
        <title>High clonality and local adaptation shapes Vibrionaceae linages within an endangered oasis.</title>
        <authorList>
            <person name="Vazquez-Rosas-Landa M."/>
        </authorList>
    </citation>
    <scope>NUCLEOTIDE SEQUENCE [LARGE SCALE GENOMIC DNA]</scope>
    <source>
        <strain evidence="2 3">P46_P4S1P180</strain>
    </source>
</reference>